<proteinExistence type="predicted"/>
<dbReference type="EMBL" id="CADCUI010000076">
    <property type="protein sequence ID" value="CAA9364440.1"/>
    <property type="molecule type" value="Genomic_DNA"/>
</dbReference>
<sequence length="263" mass="30320">ERLGEPSRRTRHRRWARHRRGDCAGPRCKRAPRSGMRHRRPVRGGPCRHVERHRRPRRRYQRTGGRRRPRIRHGHAADCERSTGPRRHPDQQCRCHLGEPVPRPHRDGVGPRRRCQPQRPVPVLAGSPARDDRGGLGAHHQHRLGRREDRRAADRPLLSIQVRGRGADSVHRAGVRRPRHHRQRHLPRHHDDRDDATAGRAASEGRQPPVRAGMAPSHGGGNSARPTHRAGRRRGSRSVSCLRRRRSRLGPGDQRQRRTRDAL</sequence>
<evidence type="ECO:0000313" key="2">
    <source>
        <dbReference type="EMBL" id="CAA9364440.1"/>
    </source>
</evidence>
<reference evidence="2" key="1">
    <citation type="submission" date="2020-02" db="EMBL/GenBank/DDBJ databases">
        <authorList>
            <person name="Meier V. D."/>
        </authorList>
    </citation>
    <scope>NUCLEOTIDE SEQUENCE</scope>
    <source>
        <strain evidence="2">AVDCRST_MAG34</strain>
    </source>
</reference>
<protein>
    <submittedName>
        <fullName evidence="2">3-oxoacyl-[acyl-carrier protein] reductase</fullName>
        <ecNumber evidence="2">1.1.1.100</ecNumber>
    </submittedName>
</protein>
<dbReference type="AlphaFoldDB" id="A0A6J4MU00"/>
<feature type="compositionally biased region" description="Basic residues" evidence="1">
    <location>
        <begin position="27"/>
        <end position="42"/>
    </location>
</feature>
<accession>A0A6J4MU00</accession>
<feature type="compositionally biased region" description="Basic residues" evidence="1">
    <location>
        <begin position="173"/>
        <end position="188"/>
    </location>
</feature>
<feature type="non-terminal residue" evidence="2">
    <location>
        <position position="1"/>
    </location>
</feature>
<feature type="region of interest" description="Disordered" evidence="1">
    <location>
        <begin position="1"/>
        <end position="263"/>
    </location>
</feature>
<feature type="compositionally biased region" description="Basic residues" evidence="1">
    <location>
        <begin position="9"/>
        <end position="20"/>
    </location>
</feature>
<dbReference type="EC" id="1.1.1.100" evidence="2"/>
<feature type="compositionally biased region" description="Basic and acidic residues" evidence="1">
    <location>
        <begin position="254"/>
        <end position="263"/>
    </location>
</feature>
<feature type="compositionally biased region" description="Basic and acidic residues" evidence="1">
    <location>
        <begin position="75"/>
        <end position="110"/>
    </location>
</feature>
<keyword evidence="2" id="KW-0560">Oxidoreductase</keyword>
<feature type="compositionally biased region" description="Basic residues" evidence="1">
    <location>
        <begin position="50"/>
        <end position="74"/>
    </location>
</feature>
<dbReference type="GO" id="GO:0004316">
    <property type="term" value="F:3-oxoacyl-[acyl-carrier-protein] reductase (NADPH) activity"/>
    <property type="evidence" value="ECO:0007669"/>
    <property type="project" value="UniProtKB-EC"/>
</dbReference>
<feature type="compositionally biased region" description="Basic residues" evidence="1">
    <location>
        <begin position="226"/>
        <end position="248"/>
    </location>
</feature>
<organism evidence="2">
    <name type="scientific">uncultured Nocardioidaceae bacterium</name>
    <dbReference type="NCBI Taxonomy" id="253824"/>
    <lineage>
        <taxon>Bacteria</taxon>
        <taxon>Bacillati</taxon>
        <taxon>Actinomycetota</taxon>
        <taxon>Actinomycetes</taxon>
        <taxon>Propionibacteriales</taxon>
        <taxon>Nocardioidaceae</taxon>
        <taxon>environmental samples</taxon>
    </lineage>
</organism>
<evidence type="ECO:0000256" key="1">
    <source>
        <dbReference type="SAM" id="MobiDB-lite"/>
    </source>
</evidence>
<feature type="non-terminal residue" evidence="2">
    <location>
        <position position="263"/>
    </location>
</feature>
<name>A0A6J4MU00_9ACTN</name>
<gene>
    <name evidence="2" type="ORF">AVDCRST_MAG34-2815</name>
</gene>